<dbReference type="PANTHER" id="PTHR30007:SF0">
    <property type="entry name" value="TRANSPOSASE"/>
    <property type="match status" value="1"/>
</dbReference>
<protein>
    <recommendedName>
        <fullName evidence="1">Insertion element IS402-like domain-containing protein</fullName>
    </recommendedName>
</protein>
<name>A0A9X6U5W0_BACCE</name>
<accession>A0A9X6U5W0</accession>
<organism evidence="2 3">
    <name type="scientific">Bacillus cereus</name>
    <dbReference type="NCBI Taxonomy" id="1396"/>
    <lineage>
        <taxon>Bacteria</taxon>
        <taxon>Bacillati</taxon>
        <taxon>Bacillota</taxon>
        <taxon>Bacilli</taxon>
        <taxon>Bacillales</taxon>
        <taxon>Bacillaceae</taxon>
        <taxon>Bacillus</taxon>
        <taxon>Bacillus cereus group</taxon>
    </lineage>
</organism>
<proteinExistence type="predicted"/>
<evidence type="ECO:0000313" key="3">
    <source>
        <dbReference type="Proteomes" id="UP000220691"/>
    </source>
</evidence>
<dbReference type="AlphaFoldDB" id="A0A9X6U5W0"/>
<evidence type="ECO:0000313" key="2">
    <source>
        <dbReference type="EMBL" id="PEN80610.1"/>
    </source>
</evidence>
<gene>
    <name evidence="2" type="ORF">CN553_29850</name>
</gene>
<evidence type="ECO:0000259" key="1">
    <source>
        <dbReference type="Pfam" id="PF13340"/>
    </source>
</evidence>
<dbReference type="InterPro" id="IPR025161">
    <property type="entry name" value="IS402-like_dom"/>
</dbReference>
<comment type="caution">
    <text evidence="2">The sequence shown here is derived from an EMBL/GenBank/DDBJ whole genome shotgun (WGS) entry which is preliminary data.</text>
</comment>
<dbReference type="Proteomes" id="UP000220691">
    <property type="component" value="Unassembled WGS sequence"/>
</dbReference>
<dbReference type="EMBL" id="NUAN01000280">
    <property type="protein sequence ID" value="PEN80610.1"/>
    <property type="molecule type" value="Genomic_DNA"/>
</dbReference>
<feature type="domain" description="Insertion element IS402-like" evidence="1">
    <location>
        <begin position="10"/>
        <end position="74"/>
    </location>
</feature>
<dbReference type="PANTHER" id="PTHR30007">
    <property type="entry name" value="PHP DOMAIN PROTEIN"/>
    <property type="match status" value="1"/>
</dbReference>
<dbReference type="Pfam" id="PF13340">
    <property type="entry name" value="DUF4096"/>
    <property type="match status" value="1"/>
</dbReference>
<reference evidence="2 3" key="1">
    <citation type="submission" date="2017-09" db="EMBL/GenBank/DDBJ databases">
        <title>Large-scale bioinformatics analysis of Bacillus genomes uncovers conserved roles of natural products in bacterial physiology.</title>
        <authorList>
            <consortium name="Agbiome Team Llc"/>
            <person name="Bleich R.M."/>
            <person name="Kirk G.J."/>
            <person name="Santa Maria K.C."/>
            <person name="Allen S.E."/>
            <person name="Farag S."/>
            <person name="Shank E.A."/>
            <person name="Bowers A."/>
        </authorList>
    </citation>
    <scope>NUCLEOTIDE SEQUENCE [LARGE SCALE GENOMIC DNA]</scope>
    <source>
        <strain evidence="2 3">AFS027647</strain>
    </source>
</reference>
<sequence length="88" mass="10560">MIHDYTSNVSRKQFELIREDLESARKATRPRTADLYEVFCGVLYLLTTGCQCHNLPRDFPNWQTVYFYYQIWRKVDENGISLLEKVHK</sequence>